<name>A0A1Y6IXS9_9VIBR</name>
<dbReference type="Gene3D" id="3.30.1460.10">
    <property type="match status" value="1"/>
</dbReference>
<proteinExistence type="predicted"/>
<dbReference type="EMBL" id="JAWRCO010000001">
    <property type="protein sequence ID" value="MDW6001973.1"/>
    <property type="molecule type" value="Genomic_DNA"/>
</dbReference>
<keyword evidence="4" id="KW-1185">Reference proteome</keyword>
<dbReference type="Proteomes" id="UP001283366">
    <property type="component" value="Unassembled WGS sequence"/>
</dbReference>
<dbReference type="EMBL" id="FXXI01000010">
    <property type="protein sequence ID" value="SMS02479.1"/>
    <property type="molecule type" value="Genomic_DNA"/>
</dbReference>
<evidence type="ECO:0000313" key="1">
    <source>
        <dbReference type="EMBL" id="MDW6001973.1"/>
    </source>
</evidence>
<dbReference type="InterPro" id="IPR010261">
    <property type="entry name" value="Tir_chaperone"/>
</dbReference>
<protein>
    <submittedName>
        <fullName evidence="2">DspF/AvrF protein</fullName>
    </submittedName>
    <submittedName>
        <fullName evidence="1">Type III secretion system chaperone</fullName>
    </submittedName>
</protein>
<dbReference type="GO" id="GO:0030254">
    <property type="term" value="P:protein secretion by the type III secretion system"/>
    <property type="evidence" value="ECO:0007669"/>
    <property type="project" value="InterPro"/>
</dbReference>
<dbReference type="OrthoDB" id="7026419at2"/>
<evidence type="ECO:0000313" key="2">
    <source>
        <dbReference type="EMBL" id="SMS02479.1"/>
    </source>
</evidence>
<reference evidence="2 3" key="1">
    <citation type="submission" date="2017-05" db="EMBL/GenBank/DDBJ databases">
        <authorList>
            <person name="Song R."/>
            <person name="Chenine A.L."/>
            <person name="Ruprecht R.M."/>
        </authorList>
    </citation>
    <scope>NUCLEOTIDE SEQUENCE [LARGE SCALE GENOMIC DNA]</scope>
    <source>
        <strain evidence="2 3">CECT 7927</strain>
    </source>
</reference>
<dbReference type="Proteomes" id="UP000196125">
    <property type="component" value="Unassembled WGS sequence"/>
</dbReference>
<gene>
    <name evidence="1" type="ORF">SBX37_03555</name>
    <name evidence="2" type="ORF">VIM7927_03812</name>
</gene>
<evidence type="ECO:0000313" key="4">
    <source>
        <dbReference type="Proteomes" id="UP001283366"/>
    </source>
</evidence>
<reference evidence="1 4" key="2">
    <citation type="submission" date="2023-11" db="EMBL/GenBank/DDBJ databases">
        <title>Plant-associative lifestyle of Vibrio porteresiae and its evolutionary dynamics.</title>
        <authorList>
            <person name="Rameshkumar N."/>
            <person name="Kirti K."/>
        </authorList>
    </citation>
    <scope>NUCLEOTIDE SEQUENCE [LARGE SCALE GENOMIC DNA]</scope>
    <source>
        <strain evidence="1 4">MSSRF38</strain>
    </source>
</reference>
<evidence type="ECO:0000313" key="3">
    <source>
        <dbReference type="Proteomes" id="UP000196125"/>
    </source>
</evidence>
<organism evidence="2 3">
    <name type="scientific">Vibrio mangrovi</name>
    <dbReference type="NCBI Taxonomy" id="474394"/>
    <lineage>
        <taxon>Bacteria</taxon>
        <taxon>Pseudomonadati</taxon>
        <taxon>Pseudomonadota</taxon>
        <taxon>Gammaproteobacteria</taxon>
        <taxon>Vibrionales</taxon>
        <taxon>Vibrionaceae</taxon>
        <taxon>Vibrio</taxon>
    </lineage>
</organism>
<accession>A0A1Y6IXS9</accession>
<dbReference type="CDD" id="cd17024">
    <property type="entry name" value="T3SC_IA_DspF-like"/>
    <property type="match status" value="1"/>
</dbReference>
<dbReference type="Pfam" id="PF05932">
    <property type="entry name" value="CesT"/>
    <property type="match status" value="1"/>
</dbReference>
<sequence length="140" mass="15886">MTPHQLKANQLIQHFGQTINASLSLKDGVCALFDTNHQETAIVEVPDFSDNIIFHCSLLKLPPEVTPQAMRKMLLLNFEISAMQGCWLAIDENDQLCLCHVLPLDKTNEQHFTDTLVGFIEQVKDVRAFTTDLLRETVQH</sequence>
<dbReference type="AlphaFoldDB" id="A0A1Y6IXS9"/>
<dbReference type="SUPFAM" id="SSF69635">
    <property type="entry name" value="Type III secretory system chaperone-like"/>
    <property type="match status" value="1"/>
</dbReference>
<dbReference type="RefSeq" id="WP_087482487.1">
    <property type="nucleotide sequence ID" value="NZ_AP024883.1"/>
</dbReference>